<dbReference type="EMBL" id="FXZA01000049">
    <property type="protein sequence ID" value="SMY00711.1"/>
    <property type="molecule type" value="Genomic_DNA"/>
</dbReference>
<feature type="domain" description="ABC transporter" evidence="1">
    <location>
        <begin position="2"/>
        <end position="121"/>
    </location>
</feature>
<dbReference type="GO" id="GO:0005524">
    <property type="term" value="F:ATP binding"/>
    <property type="evidence" value="ECO:0007669"/>
    <property type="project" value="InterPro"/>
</dbReference>
<dbReference type="Gene3D" id="3.40.50.300">
    <property type="entry name" value="P-loop containing nucleotide triphosphate hydrolases"/>
    <property type="match status" value="1"/>
</dbReference>
<gene>
    <name evidence="2" type="ORF">BLIN101_03461</name>
</gene>
<sequence length="125" mass="13274">MLLCFYDPCSGEITVGGRLVEELSRQDVRAHISYLPQNGGIIDGTFRENVEIGSPGLDEKAAPALLTGLGLDALNGFADKGMALDVSEQGAHLSGGERQRLALVRALLRQTPIILLDEPTSSLDG</sequence>
<accession>A0A2H1KM05</accession>
<dbReference type="EC" id="3.6.3.44" evidence="2"/>
<organism evidence="2 3">
    <name type="scientific">Brevibacterium linens</name>
    <dbReference type="NCBI Taxonomy" id="1703"/>
    <lineage>
        <taxon>Bacteria</taxon>
        <taxon>Bacillati</taxon>
        <taxon>Actinomycetota</taxon>
        <taxon>Actinomycetes</taxon>
        <taxon>Micrococcales</taxon>
        <taxon>Brevibacteriaceae</taxon>
        <taxon>Brevibacterium</taxon>
    </lineage>
</organism>
<dbReference type="AlphaFoldDB" id="A0A2H1KM05"/>
<dbReference type="GO" id="GO:0034040">
    <property type="term" value="F:ATPase-coupled lipid transmembrane transporter activity"/>
    <property type="evidence" value="ECO:0007669"/>
    <property type="project" value="TreeGrafter"/>
</dbReference>
<evidence type="ECO:0000313" key="2">
    <source>
        <dbReference type="EMBL" id="SMY00711.1"/>
    </source>
</evidence>
<dbReference type="PANTHER" id="PTHR24221:SF654">
    <property type="entry name" value="ATP-BINDING CASSETTE SUB-FAMILY B MEMBER 6"/>
    <property type="match status" value="1"/>
</dbReference>
<dbReference type="Pfam" id="PF00005">
    <property type="entry name" value="ABC_tran"/>
    <property type="match status" value="1"/>
</dbReference>
<dbReference type="RefSeq" id="WP_101556015.1">
    <property type="nucleotide sequence ID" value="NZ_FXZA01000049.1"/>
</dbReference>
<protein>
    <submittedName>
        <fullName evidence="2">ABC transporter</fullName>
        <ecNumber evidence="2">3.6.3.44</ecNumber>
    </submittedName>
</protein>
<dbReference type="InterPro" id="IPR003439">
    <property type="entry name" value="ABC_transporter-like_ATP-bd"/>
</dbReference>
<name>A0A2H1KM05_BRELN</name>
<dbReference type="OrthoDB" id="9806127at2"/>
<evidence type="ECO:0000313" key="3">
    <source>
        <dbReference type="Proteomes" id="UP000234498"/>
    </source>
</evidence>
<dbReference type="GO" id="GO:0016887">
    <property type="term" value="F:ATP hydrolysis activity"/>
    <property type="evidence" value="ECO:0007669"/>
    <property type="project" value="InterPro"/>
</dbReference>
<dbReference type="InterPro" id="IPR027417">
    <property type="entry name" value="P-loop_NTPase"/>
</dbReference>
<dbReference type="InterPro" id="IPR039421">
    <property type="entry name" value="Type_1_exporter"/>
</dbReference>
<proteinExistence type="predicted"/>
<evidence type="ECO:0000259" key="1">
    <source>
        <dbReference type="Pfam" id="PF00005"/>
    </source>
</evidence>
<dbReference type="PANTHER" id="PTHR24221">
    <property type="entry name" value="ATP-BINDING CASSETTE SUB-FAMILY B"/>
    <property type="match status" value="1"/>
</dbReference>
<keyword evidence="2" id="KW-0378">Hydrolase</keyword>
<dbReference type="SUPFAM" id="SSF52540">
    <property type="entry name" value="P-loop containing nucleoside triphosphate hydrolases"/>
    <property type="match status" value="1"/>
</dbReference>
<dbReference type="Proteomes" id="UP000234498">
    <property type="component" value="Unassembled WGS sequence"/>
</dbReference>
<reference evidence="2 3" key="1">
    <citation type="submission" date="2017-03" db="EMBL/GenBank/DDBJ databases">
        <authorList>
            <person name="Afonso C.L."/>
            <person name="Miller P.J."/>
            <person name="Scott M.A."/>
            <person name="Spackman E."/>
            <person name="Goraichik I."/>
            <person name="Dimitrov K.M."/>
            <person name="Suarez D.L."/>
            <person name="Swayne D.E."/>
        </authorList>
    </citation>
    <scope>NUCLEOTIDE SEQUENCE [LARGE SCALE GENOMIC DNA]</scope>
    <source>
        <strain evidence="2 3">Mu101</strain>
    </source>
</reference>